<name>A0A345HU23_9ACTN</name>
<dbReference type="OrthoDB" id="69974at2"/>
<reference evidence="2" key="1">
    <citation type="submission" date="2018-07" db="EMBL/GenBank/DDBJ databases">
        <authorList>
            <person name="Zhao J."/>
        </authorList>
    </citation>
    <scope>NUCLEOTIDE SEQUENCE [LARGE SCALE GENOMIC DNA]</scope>
    <source>
        <strain evidence="2">GSSD-12</strain>
    </source>
</reference>
<gene>
    <name evidence="1" type="ORF">DVK44_23875</name>
</gene>
<evidence type="ECO:0000313" key="2">
    <source>
        <dbReference type="Proteomes" id="UP000253868"/>
    </source>
</evidence>
<proteinExistence type="predicted"/>
<protein>
    <recommendedName>
        <fullName evidence="3">Ankyrin</fullName>
    </recommendedName>
</protein>
<keyword evidence="2" id="KW-1185">Reference proteome</keyword>
<sequence>MDFRAETGASPRPDLSRTIEGDFETHLTVRTDRRGRAERAERAHHADRADRAGALADWAAAHGLRLTHVVLDRGRTPSRPTLTLCGSGSLDEQRHATERCVRSLAEAGFTVVRTRLAAAPWNEGVPRNDAEAAALPAYCRFEHRVTLRLPIPYHAGRLTAVVERHTAHLSRDARRVLPGGAQERAVTQRLRGLGRPEARVRLEALLDALTRAGFQPVDVREEFVLYDDNPAADGGWVEEWSGR</sequence>
<dbReference type="Proteomes" id="UP000253868">
    <property type="component" value="Chromosome"/>
</dbReference>
<dbReference type="RefSeq" id="WP_114661595.1">
    <property type="nucleotide sequence ID" value="NZ_CP031194.1"/>
</dbReference>
<accession>A0A345HU23</accession>
<dbReference type="AlphaFoldDB" id="A0A345HU23"/>
<evidence type="ECO:0008006" key="3">
    <source>
        <dbReference type="Google" id="ProtNLM"/>
    </source>
</evidence>
<organism evidence="1 2">
    <name type="scientific">Streptomyces paludis</name>
    <dbReference type="NCBI Taxonomy" id="2282738"/>
    <lineage>
        <taxon>Bacteria</taxon>
        <taxon>Bacillati</taxon>
        <taxon>Actinomycetota</taxon>
        <taxon>Actinomycetes</taxon>
        <taxon>Kitasatosporales</taxon>
        <taxon>Streptomycetaceae</taxon>
        <taxon>Streptomyces</taxon>
    </lineage>
</organism>
<dbReference type="KEGG" id="spad:DVK44_23875"/>
<evidence type="ECO:0000313" key="1">
    <source>
        <dbReference type="EMBL" id="AXG80197.1"/>
    </source>
</evidence>
<dbReference type="EMBL" id="CP031194">
    <property type="protein sequence ID" value="AXG80197.1"/>
    <property type="molecule type" value="Genomic_DNA"/>
</dbReference>